<dbReference type="InterPro" id="IPR059120">
    <property type="entry name" value="Cullin-like_AB"/>
</dbReference>
<evidence type="ECO:0000313" key="7">
    <source>
        <dbReference type="EMBL" id="ORY00785.1"/>
    </source>
</evidence>
<dbReference type="PROSITE" id="PS50069">
    <property type="entry name" value="CULLIN_2"/>
    <property type="match status" value="1"/>
</dbReference>
<dbReference type="InterPro" id="IPR016157">
    <property type="entry name" value="Cullin_CS"/>
</dbReference>
<comment type="caution">
    <text evidence="7">The sequence shown here is derived from an EMBL/GenBank/DDBJ whole genome shotgun (WGS) entry which is preliminary data.</text>
</comment>
<organism evidence="7 8">
    <name type="scientific">Basidiobolus meristosporus CBS 931.73</name>
    <dbReference type="NCBI Taxonomy" id="1314790"/>
    <lineage>
        <taxon>Eukaryota</taxon>
        <taxon>Fungi</taxon>
        <taxon>Fungi incertae sedis</taxon>
        <taxon>Zoopagomycota</taxon>
        <taxon>Entomophthoromycotina</taxon>
        <taxon>Basidiobolomycetes</taxon>
        <taxon>Basidiobolales</taxon>
        <taxon>Basidiobolaceae</taxon>
        <taxon>Basidiobolus</taxon>
    </lineage>
</organism>
<dbReference type="Pfam" id="PF26557">
    <property type="entry name" value="Cullin_AB"/>
    <property type="match status" value="1"/>
</dbReference>
<dbReference type="FunFam" id="1.20.1310.10:FF:000001">
    <property type="entry name" value="Cullin 3"/>
    <property type="match status" value="1"/>
</dbReference>
<dbReference type="STRING" id="1314790.A0A1Y1YT89"/>
<dbReference type="AlphaFoldDB" id="A0A1Y1YT89"/>
<evidence type="ECO:0000256" key="5">
    <source>
        <dbReference type="RuleBase" id="RU003829"/>
    </source>
</evidence>
<dbReference type="Pfam" id="PF00888">
    <property type="entry name" value="Cullin"/>
    <property type="match status" value="1"/>
</dbReference>
<dbReference type="Gene3D" id="3.30.230.130">
    <property type="entry name" value="Cullin, Chain C, Domain 2"/>
    <property type="match status" value="1"/>
</dbReference>
<dbReference type="SUPFAM" id="SSF75632">
    <property type="entry name" value="Cullin homology domain"/>
    <property type="match status" value="1"/>
</dbReference>
<proteinExistence type="inferred from homology"/>
<dbReference type="PROSITE" id="PS01256">
    <property type="entry name" value="CULLIN_1"/>
    <property type="match status" value="1"/>
</dbReference>
<reference evidence="7 8" key="1">
    <citation type="submission" date="2016-07" db="EMBL/GenBank/DDBJ databases">
        <title>Pervasive Adenine N6-methylation of Active Genes in Fungi.</title>
        <authorList>
            <consortium name="DOE Joint Genome Institute"/>
            <person name="Mondo S.J."/>
            <person name="Dannebaum R.O."/>
            <person name="Kuo R.C."/>
            <person name="Labutti K."/>
            <person name="Haridas S."/>
            <person name="Kuo A."/>
            <person name="Salamov A."/>
            <person name="Ahrendt S.R."/>
            <person name="Lipzen A."/>
            <person name="Sullivan W."/>
            <person name="Andreopoulos W.B."/>
            <person name="Clum A."/>
            <person name="Lindquist E."/>
            <person name="Daum C."/>
            <person name="Ramamoorthy G.K."/>
            <person name="Gryganskyi A."/>
            <person name="Culley D."/>
            <person name="Magnuson J.K."/>
            <person name="James T.Y."/>
            <person name="O'Malley M.A."/>
            <person name="Stajich J.E."/>
            <person name="Spatafora J.W."/>
            <person name="Visel A."/>
            <person name="Grigoriev I.V."/>
        </authorList>
    </citation>
    <scope>NUCLEOTIDE SEQUENCE [LARGE SCALE GENOMIC DNA]</scope>
    <source>
        <strain evidence="7 8">CBS 931.73</strain>
    </source>
</reference>
<sequence>MANQAVPLFNSAVFTNSLTEVHSVVHLYQLIDPTSPMSYAVTEKHSEESWEKISQAIRQIYCKNVSTLSFEELYRTAYNMVLHKCGEKLYTGVKGVIAEHLKDETINKIVPAFNSSGNSSGGISTNGTSCITSLKTLNAVWTEHVTCMRMIRDILLYMDRIYSAKTPDCPPIYDLGLCLFRDEVLRSPKFCIQPQLVAVVLQQILREREGEMIDRGVIKTTIDMLLDLADDGNSFFTVYQVDFESKFLESSAQFYRVEGQTLIGACDSPEYLRKVEKRLTEEEQRSQHYLYSGTEPKIRSIIEKEMLENHLKIIIEMENSGLVAMLMNDRNEDILRMYKLLARIESGHAEMKAAINQHIKKLGDTINSNCEAVDSTTGKGSGINAAMSIALRWVQDVLDLKDKFDEVLELATGKDKQFQIAINNAFESFINKNQKSPEYLSLFIDENLKKGLKGKSEEEVDLLLDKTISVFRFIEEKDVFERYYKQHLAKRLLTGRSVSDDAERGMISKLKIECGYQFTTKLEGMFNDMRLTSDTMSDFKEYINNLTENEGMPIELHVSVLTSTFWPVNTSSTSCMLPPEVMAACQTFENFYLGRHSGRRLTWQTNLGSADIRTQFKTKKHELNVSTYQMVILMLFNDVEEGEHLTYEQIKSDSEIPENELKRHLQSLACAKYKILLKEPKSREVHETDRFMFNSEFSAPLARIKIQTIASKAENEGERKETRERVDEDRKHQIEAAAVRIMKDRKTMGHNNLISEVTRQLSSRFLPNPMDIKKRIEALIEREYIERSEDDRKIYNYLA</sequence>
<dbReference type="GO" id="GO:0080090">
    <property type="term" value="P:regulation of primary metabolic process"/>
    <property type="evidence" value="ECO:0007669"/>
    <property type="project" value="UniProtKB-ARBA"/>
</dbReference>
<evidence type="ECO:0000259" key="6">
    <source>
        <dbReference type="PROSITE" id="PS50069"/>
    </source>
</evidence>
<evidence type="ECO:0000256" key="4">
    <source>
        <dbReference type="PROSITE-ProRule" id="PRU00330"/>
    </source>
</evidence>
<evidence type="ECO:0000256" key="1">
    <source>
        <dbReference type="ARBA" id="ARBA00006019"/>
    </source>
</evidence>
<dbReference type="InterPro" id="IPR045093">
    <property type="entry name" value="Cullin"/>
</dbReference>
<dbReference type="InterPro" id="IPR036317">
    <property type="entry name" value="Cullin_homology_sf"/>
</dbReference>
<dbReference type="InterPro" id="IPR016158">
    <property type="entry name" value="Cullin_homology"/>
</dbReference>
<dbReference type="InterPro" id="IPR016159">
    <property type="entry name" value="Cullin_repeat-like_dom_sf"/>
</dbReference>
<dbReference type="Pfam" id="PF10557">
    <property type="entry name" value="Cullin_Nedd8"/>
    <property type="match status" value="1"/>
</dbReference>
<dbReference type="GO" id="GO:0000278">
    <property type="term" value="P:mitotic cell cycle"/>
    <property type="evidence" value="ECO:0007669"/>
    <property type="project" value="UniProtKB-ARBA"/>
</dbReference>
<dbReference type="InParanoid" id="A0A1Y1YT89"/>
<dbReference type="GO" id="GO:0043161">
    <property type="term" value="P:proteasome-mediated ubiquitin-dependent protein catabolic process"/>
    <property type="evidence" value="ECO:0007669"/>
    <property type="project" value="UniProtKB-ARBA"/>
</dbReference>
<dbReference type="Gene3D" id="1.10.10.10">
    <property type="entry name" value="Winged helix-like DNA-binding domain superfamily/Winged helix DNA-binding domain"/>
    <property type="match status" value="1"/>
</dbReference>
<keyword evidence="2" id="KW-1017">Isopeptide bond</keyword>
<dbReference type="SUPFAM" id="SSF46785">
    <property type="entry name" value="Winged helix' DNA-binding domain"/>
    <property type="match status" value="1"/>
</dbReference>
<dbReference type="GO" id="GO:0005737">
    <property type="term" value="C:cytoplasm"/>
    <property type="evidence" value="ECO:0007669"/>
    <property type="project" value="UniProtKB-ARBA"/>
</dbReference>
<dbReference type="FunFam" id="1.20.1310.10:FF:000002">
    <property type="entry name" value="cullin-3 isoform X1"/>
    <property type="match status" value="1"/>
</dbReference>
<evidence type="ECO:0000313" key="8">
    <source>
        <dbReference type="Proteomes" id="UP000193498"/>
    </source>
</evidence>
<feature type="domain" description="Cullin family profile" evidence="6">
    <location>
        <begin position="435"/>
        <end position="669"/>
    </location>
</feature>
<dbReference type="InterPro" id="IPR001373">
    <property type="entry name" value="Cullin_N"/>
</dbReference>
<dbReference type="GO" id="GO:0010468">
    <property type="term" value="P:regulation of gene expression"/>
    <property type="evidence" value="ECO:0007669"/>
    <property type="project" value="UniProtKB-ARBA"/>
</dbReference>
<dbReference type="EMBL" id="MCFE01000078">
    <property type="protein sequence ID" value="ORY00785.1"/>
    <property type="molecule type" value="Genomic_DNA"/>
</dbReference>
<evidence type="ECO:0000256" key="2">
    <source>
        <dbReference type="ARBA" id="ARBA00022499"/>
    </source>
</evidence>
<dbReference type="SUPFAM" id="SSF74788">
    <property type="entry name" value="Cullin repeat-like"/>
    <property type="match status" value="1"/>
</dbReference>
<dbReference type="OrthoDB" id="27073at2759"/>
<dbReference type="GO" id="GO:0031461">
    <property type="term" value="C:cullin-RING ubiquitin ligase complex"/>
    <property type="evidence" value="ECO:0007669"/>
    <property type="project" value="InterPro"/>
</dbReference>
<dbReference type="SMART" id="SM00884">
    <property type="entry name" value="Cullin_Nedd8"/>
    <property type="match status" value="1"/>
</dbReference>
<dbReference type="SMART" id="SM00182">
    <property type="entry name" value="CULLIN"/>
    <property type="match status" value="1"/>
</dbReference>
<dbReference type="GO" id="GO:0006950">
    <property type="term" value="P:response to stress"/>
    <property type="evidence" value="ECO:0007669"/>
    <property type="project" value="UniProtKB-ARBA"/>
</dbReference>
<dbReference type="InterPro" id="IPR019559">
    <property type="entry name" value="Cullin_neddylation_domain"/>
</dbReference>
<dbReference type="PANTHER" id="PTHR11932">
    <property type="entry name" value="CULLIN"/>
    <property type="match status" value="1"/>
</dbReference>
<keyword evidence="8" id="KW-1185">Reference proteome</keyword>
<dbReference type="GO" id="GO:0006915">
    <property type="term" value="P:apoptotic process"/>
    <property type="evidence" value="ECO:0007669"/>
    <property type="project" value="UniProtKB-ARBA"/>
</dbReference>
<dbReference type="FunFam" id="1.10.10.10:FF:000091">
    <property type="entry name" value="Cullin 3"/>
    <property type="match status" value="1"/>
</dbReference>
<accession>A0A1Y1YT89</accession>
<name>A0A1Y1YT89_9FUNG</name>
<dbReference type="InterPro" id="IPR036388">
    <property type="entry name" value="WH-like_DNA-bd_sf"/>
</dbReference>
<dbReference type="GO" id="GO:0007165">
    <property type="term" value="P:signal transduction"/>
    <property type="evidence" value="ECO:0007669"/>
    <property type="project" value="UniProtKB-ARBA"/>
</dbReference>
<comment type="similarity">
    <text evidence="1 4 5">Belongs to the cullin family.</text>
</comment>
<gene>
    <name evidence="7" type="ORF">K493DRAFT_328877</name>
</gene>
<dbReference type="Gene3D" id="1.20.1310.10">
    <property type="entry name" value="Cullin Repeats"/>
    <property type="match status" value="4"/>
</dbReference>
<dbReference type="InterPro" id="IPR036390">
    <property type="entry name" value="WH_DNA-bd_sf"/>
</dbReference>
<evidence type="ECO:0000256" key="3">
    <source>
        <dbReference type="ARBA" id="ARBA00022843"/>
    </source>
</evidence>
<dbReference type="GO" id="GO:0031625">
    <property type="term" value="F:ubiquitin protein ligase binding"/>
    <property type="evidence" value="ECO:0007669"/>
    <property type="project" value="InterPro"/>
</dbReference>
<dbReference type="FunFam" id="3.30.230.130:FF:000011">
    <property type="entry name" value="SCF ubiquitin ligase subunit CulC, putative"/>
    <property type="match status" value="1"/>
</dbReference>
<protein>
    <submittedName>
        <fullName evidence="7">Cullin-domain-containing protein</fullName>
    </submittedName>
</protein>
<dbReference type="FunCoup" id="A0A1Y1YT89">
    <property type="interactions" value="843"/>
</dbReference>
<dbReference type="Proteomes" id="UP000193498">
    <property type="component" value="Unassembled WGS sequence"/>
</dbReference>
<keyword evidence="3" id="KW-0832">Ubl conjugation</keyword>